<accession>A0A7C5WRH2</accession>
<dbReference type="Pfam" id="PF13460">
    <property type="entry name" value="NAD_binding_10"/>
    <property type="match status" value="1"/>
</dbReference>
<dbReference type="GO" id="GO:0044877">
    <property type="term" value="F:protein-containing complex binding"/>
    <property type="evidence" value="ECO:0007669"/>
    <property type="project" value="TreeGrafter"/>
</dbReference>
<dbReference type="Gene3D" id="3.40.50.720">
    <property type="entry name" value="NAD(P)-binding Rossmann-like Domain"/>
    <property type="match status" value="1"/>
</dbReference>
<dbReference type="PANTHER" id="PTHR12126">
    <property type="entry name" value="NADH-UBIQUINONE OXIDOREDUCTASE 39 KDA SUBUNIT-RELATED"/>
    <property type="match status" value="1"/>
</dbReference>
<dbReference type="PANTHER" id="PTHR12126:SF11">
    <property type="entry name" value="NADH DEHYDROGENASE [UBIQUINONE] 1 ALPHA SUBCOMPLEX SUBUNIT 9, MITOCHONDRIAL"/>
    <property type="match status" value="1"/>
</dbReference>
<organism evidence="2">
    <name type="scientific">Oceanithermus profundus</name>
    <dbReference type="NCBI Taxonomy" id="187137"/>
    <lineage>
        <taxon>Bacteria</taxon>
        <taxon>Thermotogati</taxon>
        <taxon>Deinococcota</taxon>
        <taxon>Deinococci</taxon>
        <taxon>Thermales</taxon>
        <taxon>Thermaceae</taxon>
        <taxon>Oceanithermus</taxon>
    </lineage>
</organism>
<dbReference type="InterPro" id="IPR036291">
    <property type="entry name" value="NAD(P)-bd_dom_sf"/>
</dbReference>
<evidence type="ECO:0000259" key="1">
    <source>
        <dbReference type="Pfam" id="PF13460"/>
    </source>
</evidence>
<protein>
    <submittedName>
        <fullName evidence="2">NAD-dependent epimerase/dehydratase family protein</fullName>
    </submittedName>
</protein>
<dbReference type="EMBL" id="DRNZ01000152">
    <property type="protein sequence ID" value="HHO57992.1"/>
    <property type="molecule type" value="Genomic_DNA"/>
</dbReference>
<comment type="caution">
    <text evidence="2">The sequence shown here is derived from an EMBL/GenBank/DDBJ whole genome shotgun (WGS) entry which is preliminary data.</text>
</comment>
<gene>
    <name evidence="2" type="ORF">ENJ85_02355</name>
</gene>
<dbReference type="AlphaFoldDB" id="A0A7C5WRH2"/>
<dbReference type="Proteomes" id="UP000886105">
    <property type="component" value="Unassembled WGS sequence"/>
</dbReference>
<proteinExistence type="predicted"/>
<evidence type="ECO:0000313" key="2">
    <source>
        <dbReference type="EMBL" id="HHO57992.1"/>
    </source>
</evidence>
<dbReference type="SUPFAM" id="SSF51735">
    <property type="entry name" value="NAD(P)-binding Rossmann-fold domains"/>
    <property type="match status" value="1"/>
</dbReference>
<dbReference type="InterPro" id="IPR051207">
    <property type="entry name" value="ComplexI_NDUFA9_subunit"/>
</dbReference>
<feature type="domain" description="NAD(P)-binding" evidence="1">
    <location>
        <begin position="7"/>
        <end position="140"/>
    </location>
</feature>
<dbReference type="InterPro" id="IPR016040">
    <property type="entry name" value="NAD(P)-bd_dom"/>
</dbReference>
<name>A0A7C5WRH2_9DEIN</name>
<reference evidence="2" key="1">
    <citation type="journal article" date="2020" name="mSystems">
        <title>Genome- and Community-Level Interaction Insights into Carbon Utilization and Element Cycling Functions of Hydrothermarchaeota in Hydrothermal Sediment.</title>
        <authorList>
            <person name="Zhou Z."/>
            <person name="Liu Y."/>
            <person name="Xu W."/>
            <person name="Pan J."/>
            <person name="Luo Z.H."/>
            <person name="Li M."/>
        </authorList>
    </citation>
    <scope>NUCLEOTIDE SEQUENCE [LARGE SCALE GENOMIC DNA]</scope>
    <source>
        <strain evidence="2">HyVt-523</strain>
    </source>
</reference>
<sequence>MHVVLVGGSGFLGSHVARVLLARGHRVTSLSRRGRGPLAGVRYLAGDAAAGRGLEAVRDADAVVYLAGIIREGEQRYLAVHVRGVQQALGAMAAAGVRRIVHVSALGARPDAPSRYHASKARGEALVQASGLEWTIFRPSLIFGVGDGFFGGVLRGLVRMPLPFIPLVGRGDYPFRPVWAGDVAEVLAQSLERRTTIGKVYDLVGPKEYAYRELVRLVRDTLGSRKPLVSFPVGFFRLVSRLPFAPITRDQLLMLLEGNTADPGPLLADFALEHRPLEAELPRILGVG</sequence>